<sequence>MCVCTYARTYDCRNLLFACCRGDPRYKDHLDRMVGYSTDSLLSMPIRSADGDIIGVVQVINKNTVEGVFTKDDEKALLEVVHDLFEEQTSVDHVVTTIMQRAQSLLKFLGRYKDERFALWCITQRNALNSGPLTATRGRLTSDV</sequence>
<dbReference type="Gene3D" id="3.30.450.40">
    <property type="match status" value="1"/>
</dbReference>
<evidence type="ECO:0000313" key="2">
    <source>
        <dbReference type="EMBL" id="KAK2163549.1"/>
    </source>
</evidence>
<dbReference type="InterPro" id="IPR003018">
    <property type="entry name" value="GAF"/>
</dbReference>
<dbReference type="EMBL" id="JAODUO010001454">
    <property type="protein sequence ID" value="KAK2163549.1"/>
    <property type="molecule type" value="Genomic_DNA"/>
</dbReference>
<evidence type="ECO:0000259" key="1">
    <source>
        <dbReference type="Pfam" id="PF01590"/>
    </source>
</evidence>
<proteinExistence type="predicted"/>
<reference evidence="2" key="1">
    <citation type="journal article" date="2023" name="Mol. Biol. Evol.">
        <title>Third-Generation Sequencing Reveals the Adaptive Role of the Epigenome in Three Deep-Sea Polychaetes.</title>
        <authorList>
            <person name="Perez M."/>
            <person name="Aroh O."/>
            <person name="Sun Y."/>
            <person name="Lan Y."/>
            <person name="Juniper S.K."/>
            <person name="Young C.R."/>
            <person name="Angers B."/>
            <person name="Qian P.Y."/>
        </authorList>
    </citation>
    <scope>NUCLEOTIDE SEQUENCE</scope>
    <source>
        <strain evidence="2">R07B-5</strain>
    </source>
</reference>
<dbReference type="AlphaFoldDB" id="A0AAD9K273"/>
<dbReference type="Pfam" id="PF01590">
    <property type="entry name" value="GAF"/>
    <property type="match status" value="1"/>
</dbReference>
<dbReference type="InterPro" id="IPR029016">
    <property type="entry name" value="GAF-like_dom_sf"/>
</dbReference>
<organism evidence="2 3">
    <name type="scientific">Ridgeia piscesae</name>
    <name type="common">Tubeworm</name>
    <dbReference type="NCBI Taxonomy" id="27915"/>
    <lineage>
        <taxon>Eukaryota</taxon>
        <taxon>Metazoa</taxon>
        <taxon>Spiralia</taxon>
        <taxon>Lophotrochozoa</taxon>
        <taxon>Annelida</taxon>
        <taxon>Polychaeta</taxon>
        <taxon>Sedentaria</taxon>
        <taxon>Canalipalpata</taxon>
        <taxon>Sabellida</taxon>
        <taxon>Siboglinidae</taxon>
        <taxon>Ridgeia</taxon>
    </lineage>
</organism>
<protein>
    <recommendedName>
        <fullName evidence="1">GAF domain-containing protein</fullName>
    </recommendedName>
</protein>
<name>A0AAD9K273_RIDPI</name>
<dbReference type="Proteomes" id="UP001209878">
    <property type="component" value="Unassembled WGS sequence"/>
</dbReference>
<accession>A0AAD9K273</accession>
<evidence type="ECO:0000313" key="3">
    <source>
        <dbReference type="Proteomes" id="UP001209878"/>
    </source>
</evidence>
<comment type="caution">
    <text evidence="2">The sequence shown here is derived from an EMBL/GenBank/DDBJ whole genome shotgun (WGS) entry which is preliminary data.</text>
</comment>
<dbReference type="SUPFAM" id="SSF55781">
    <property type="entry name" value="GAF domain-like"/>
    <property type="match status" value="1"/>
</dbReference>
<feature type="domain" description="GAF" evidence="1">
    <location>
        <begin position="20"/>
        <end position="81"/>
    </location>
</feature>
<keyword evidence="3" id="KW-1185">Reference proteome</keyword>
<gene>
    <name evidence="2" type="ORF">NP493_1456g00034</name>
</gene>